<dbReference type="GO" id="GO:0044550">
    <property type="term" value="P:secondary metabolite biosynthetic process"/>
    <property type="evidence" value="ECO:0007669"/>
    <property type="project" value="TreeGrafter"/>
</dbReference>
<keyword evidence="3" id="KW-0436">Ligase</keyword>
<feature type="domain" description="Thioester reductase (TE)" evidence="6">
    <location>
        <begin position="1108"/>
        <end position="1233"/>
    </location>
</feature>
<dbReference type="Gene3D" id="3.40.50.12780">
    <property type="entry name" value="N-terminal domain of ligase-like"/>
    <property type="match status" value="1"/>
</dbReference>
<dbReference type="PANTHER" id="PTHR45527:SF1">
    <property type="entry name" value="FATTY ACID SYNTHASE"/>
    <property type="match status" value="1"/>
</dbReference>
<dbReference type="Proteomes" id="UP000093712">
    <property type="component" value="Unassembled WGS sequence"/>
</dbReference>
<evidence type="ECO:0000259" key="5">
    <source>
        <dbReference type="Pfam" id="PF00501"/>
    </source>
</evidence>
<dbReference type="Gene3D" id="3.30.559.30">
    <property type="entry name" value="Nonribosomal peptide synthetase, condensation domain"/>
    <property type="match status" value="1"/>
</dbReference>
<dbReference type="GO" id="GO:0005829">
    <property type="term" value="C:cytosol"/>
    <property type="evidence" value="ECO:0007669"/>
    <property type="project" value="TreeGrafter"/>
</dbReference>
<feature type="region of interest" description="Disordered" evidence="4">
    <location>
        <begin position="199"/>
        <end position="218"/>
    </location>
</feature>
<comment type="caution">
    <text evidence="7">The sequence shown here is derived from an EMBL/GenBank/DDBJ whole genome shotgun (WGS) entry which is preliminary data.</text>
</comment>
<feature type="compositionally biased region" description="Low complexity" evidence="4">
    <location>
        <begin position="202"/>
        <end position="216"/>
    </location>
</feature>
<feature type="domain" description="AMP-dependent synthetase/ligase" evidence="5">
    <location>
        <begin position="500"/>
        <end position="784"/>
    </location>
</feature>
<dbReference type="RefSeq" id="WP_065041029.1">
    <property type="nucleotide sequence ID" value="NZ_LZME01000096.1"/>
</dbReference>
<dbReference type="Gene3D" id="3.40.50.720">
    <property type="entry name" value="NAD(P)-binding Rossmann-like Domain"/>
    <property type="match status" value="1"/>
</dbReference>
<evidence type="ECO:0000259" key="6">
    <source>
        <dbReference type="Pfam" id="PF07993"/>
    </source>
</evidence>
<evidence type="ECO:0000313" key="8">
    <source>
        <dbReference type="Proteomes" id="UP000093712"/>
    </source>
</evidence>
<evidence type="ECO:0000256" key="4">
    <source>
        <dbReference type="SAM" id="MobiDB-lite"/>
    </source>
</evidence>
<dbReference type="SUPFAM" id="SSF56801">
    <property type="entry name" value="Acetyl-CoA synthetase-like"/>
    <property type="match status" value="1"/>
</dbReference>
<dbReference type="Pfam" id="PF07993">
    <property type="entry name" value="NAD_binding_4"/>
    <property type="match status" value="1"/>
</dbReference>
<evidence type="ECO:0000256" key="3">
    <source>
        <dbReference type="ARBA" id="ARBA00022598"/>
    </source>
</evidence>
<dbReference type="SUPFAM" id="SSF52777">
    <property type="entry name" value="CoA-dependent acyltransferases"/>
    <property type="match status" value="2"/>
</dbReference>
<dbReference type="InterPro" id="IPR013120">
    <property type="entry name" value="FAR_NAD-bd"/>
</dbReference>
<proteinExistence type="predicted"/>
<protein>
    <recommendedName>
        <fullName evidence="9">Peptide synthase</fullName>
    </recommendedName>
</protein>
<dbReference type="Gene3D" id="3.30.300.30">
    <property type="match status" value="1"/>
</dbReference>
<gene>
    <name evidence="7" type="ORF">A5649_00740</name>
</gene>
<evidence type="ECO:0000256" key="2">
    <source>
        <dbReference type="ARBA" id="ARBA00022553"/>
    </source>
</evidence>
<dbReference type="EMBL" id="LZME01000096">
    <property type="protein sequence ID" value="OBK84090.1"/>
    <property type="molecule type" value="Genomic_DNA"/>
</dbReference>
<dbReference type="PANTHER" id="PTHR45527">
    <property type="entry name" value="NONRIBOSOMAL PEPTIDE SYNTHETASE"/>
    <property type="match status" value="1"/>
</dbReference>
<evidence type="ECO:0008006" key="9">
    <source>
        <dbReference type="Google" id="ProtNLM"/>
    </source>
</evidence>
<reference evidence="7 8" key="1">
    <citation type="submission" date="2016-06" db="EMBL/GenBank/DDBJ databases">
        <authorList>
            <person name="Sutton G."/>
            <person name="Brinkac L."/>
            <person name="Sanka R."/>
            <person name="Adams M."/>
            <person name="Lau E."/>
            <person name="Garcia-Basteiro A."/>
            <person name="Lopez-Varela E."/>
            <person name="Palencia S."/>
        </authorList>
    </citation>
    <scope>NUCLEOTIDE SEQUENCE [LARGE SCALE GENOMIC DNA]</scope>
    <source>
        <strain evidence="7 8">1211594.5</strain>
    </source>
</reference>
<dbReference type="SUPFAM" id="SSF51735">
    <property type="entry name" value="NAD(P)-binding Rossmann-fold domains"/>
    <property type="match status" value="1"/>
</dbReference>
<keyword evidence="1" id="KW-0596">Phosphopantetheine</keyword>
<organism evidence="7 8">
    <name type="scientific">Mycolicibacter heraklionensis</name>
    <dbReference type="NCBI Taxonomy" id="512402"/>
    <lineage>
        <taxon>Bacteria</taxon>
        <taxon>Bacillati</taxon>
        <taxon>Actinomycetota</taxon>
        <taxon>Actinomycetes</taxon>
        <taxon>Mycobacteriales</taxon>
        <taxon>Mycobacteriaceae</taxon>
        <taxon>Mycolicibacter</taxon>
    </lineage>
</organism>
<dbReference type="InterPro" id="IPR036291">
    <property type="entry name" value="NAD(P)-bd_dom_sf"/>
</dbReference>
<accession>A0AA91EXJ9</accession>
<dbReference type="GO" id="GO:0016874">
    <property type="term" value="F:ligase activity"/>
    <property type="evidence" value="ECO:0007669"/>
    <property type="project" value="UniProtKB-KW"/>
</dbReference>
<feature type="region of interest" description="Disordered" evidence="4">
    <location>
        <begin position="1354"/>
        <end position="1389"/>
    </location>
</feature>
<dbReference type="InterPro" id="IPR042099">
    <property type="entry name" value="ANL_N_sf"/>
</dbReference>
<dbReference type="InterPro" id="IPR000873">
    <property type="entry name" value="AMP-dep_synth/lig_dom"/>
</dbReference>
<dbReference type="GO" id="GO:0043041">
    <property type="term" value="P:amino acid activation for nonribosomal peptide biosynthetic process"/>
    <property type="evidence" value="ECO:0007669"/>
    <property type="project" value="TreeGrafter"/>
</dbReference>
<dbReference type="Gene3D" id="3.30.559.10">
    <property type="entry name" value="Chloramphenicol acetyltransferase-like domain"/>
    <property type="match status" value="1"/>
</dbReference>
<dbReference type="InterPro" id="IPR023213">
    <property type="entry name" value="CAT-like_dom_sf"/>
</dbReference>
<evidence type="ECO:0000256" key="1">
    <source>
        <dbReference type="ARBA" id="ARBA00022450"/>
    </source>
</evidence>
<name>A0AA91EXJ9_9MYCO</name>
<keyword evidence="2" id="KW-0597">Phosphoprotein</keyword>
<evidence type="ECO:0000313" key="7">
    <source>
        <dbReference type="EMBL" id="OBK84090.1"/>
    </source>
</evidence>
<dbReference type="PROSITE" id="PS00455">
    <property type="entry name" value="AMP_BINDING"/>
    <property type="match status" value="1"/>
</dbReference>
<sequence>MSTPDSARARRIPLSVSQQNIYRGVLQDGDPTLYLIGRSYRLRPAPLPEFLSALQACVRNNPVQLCVLEETESEYPDLVPRLAVDELVRIAGPDVDPLFHEWDSGILDRPLVRHTVHTGASGEVVGLDVHAHHILLDGGATGLIEADLGRFLSNRSGEMPDVAAGLDRLAEAHRREAEKVRAAHHRLTESVQRELAADVNIGGQPQSPSASGSAQRGRLRESVQITGADYDAIVTLAEQQQIPLHILVTAAAVAVDASRRHSADATVVHAVDNRFGEPDLDVATCLVNSVAQSVRFPAFASVRDLVSALDRGYVKGVRRRWFREELYRRIYLTTSRAPQMEAVALNYLQQPCAPELRPFLDGPPLTTDIGPIECPTVAVVHDDLGRTLGLSIWDGAPPQAGAESTGTAELIAEALRRFPTGWDRPVAMSVGAWLEVCSDGSCLPSESTAGPNAETPSAWFLDTAADVGSWRRRRRYVDAWISWLVTSEVEPGEVLVLADDHTDKTLDLLFACHLAGCGYSVCDIADDLTERANAIAAQGEVASRVIDVATAAPVADPAIVGDRLRRVRNDPMLANRIAYVMPTSGSTGVPKLVPISHGALALFCQGHRGAYGWQSHDTVLQCAPLTSDISVEEIFGAAQCGANLIRSSAVRTGNLLQLGDDLDRHRPTILDLPTAVWHLCCEEPELLKILTASGLRQIVIGGEAVRRRALEKWRAAVGVSHIALISSYGPTESTVVVTYLPLSGPGPVIESDIWPRVGRPIVPKTVFVAFGEIIVVGDMVSTGYLGRSGAFGTVVDADGTRRRAFATADRVTWDRRGFLVFAGRKDAVVKLAGRRVDTAEITRLIAEDPAVCDVAVEPEETRLGVWFQTLLTRDGAQDIQAHERIRGILLAARVPGFVVSGVAEIPRKPGGKVDFDRLPKTRIESTEKAGEQAAGLAVLWSRCLDRELQPHSSLLAEGIGSLDLIRILPATRRYLGRHLSLLDVISADNASRLLEYTDGIGLDEATAAEIDDDLTRLTAPAPALIPGPLPRETGAVLVLGASGILGTGFASAIGELRAKGFTSELILATTSNLPDAAPWRSLAGVEGIRIERIAPHGISDLIGTTAAATVVNAIGNTNVVVPYRELRPANVVAVADIVAACAAYGAGLVQLSTSVVNAQVTAPQVVDPRAAPYPYAASKALAELIVARSVPNLGFALVRLPRVLGEPHQLRASADILVALADACAALGAHPAVSLTEEVTTGRSAAAAILGTLSAPLGRTITVLRGAPVEYSEFLSRFGDRQCDIDGWKKQLDDSDWARHNPRRWAVIDAWLTLGVRLGEQSYPQYLARYPTVGLEVDSVTALTATASSLPELVRHGCSPEPDGPAPRPLTEDLTKEKPCPTFDGSKST</sequence>
<dbReference type="Pfam" id="PF00501">
    <property type="entry name" value="AMP-binding"/>
    <property type="match status" value="1"/>
</dbReference>
<dbReference type="InterPro" id="IPR045851">
    <property type="entry name" value="AMP-bd_C_sf"/>
</dbReference>
<dbReference type="InterPro" id="IPR020845">
    <property type="entry name" value="AMP-binding_CS"/>
</dbReference>
<dbReference type="GO" id="GO:0031177">
    <property type="term" value="F:phosphopantetheine binding"/>
    <property type="evidence" value="ECO:0007669"/>
    <property type="project" value="TreeGrafter"/>
</dbReference>
<feature type="compositionally biased region" description="Basic and acidic residues" evidence="4">
    <location>
        <begin position="1370"/>
        <end position="1379"/>
    </location>
</feature>